<dbReference type="PIRSF" id="PIRSF006603">
    <property type="entry name" value="DinF"/>
    <property type="match status" value="1"/>
</dbReference>
<reference evidence="15" key="3">
    <citation type="submission" date="2021-08" db="EMBL/GenBank/DDBJ databases">
        <authorList>
            <person name="de Jong S."/>
            <person name="van den Broek M."/>
            <person name="Merkel A."/>
            <person name="de la Torre Cortes P."/>
            <person name="Kalamorz F."/>
            <person name="Cook G."/>
            <person name="van Loosdrecht M."/>
            <person name="McMillan D."/>
        </authorList>
    </citation>
    <scope>NUCLEOTIDE SEQUENCE</scope>
    <source>
        <strain evidence="15">TA2.A1</strain>
    </source>
</reference>
<reference evidence="15 17" key="2">
    <citation type="journal article" date="2020" name="Extremophiles">
        <title>Genomic analysis of Caldalkalibacillus thermarum TA2.A1 reveals aerobic alkaliphilic metabolism and evolutionary hallmarks linking alkaliphilic bacteria and plant life.</title>
        <authorList>
            <person name="de Jong S.I."/>
            <person name="van den Broek M.A."/>
            <person name="Merkel A.Y."/>
            <person name="de la Torre Cortes P."/>
            <person name="Kalamorz F."/>
            <person name="Cook G.M."/>
            <person name="van Loosdrecht M.C.M."/>
            <person name="McMillan D.G.G."/>
        </authorList>
    </citation>
    <scope>NUCLEOTIDE SEQUENCE [LARGE SCALE GENOMIC DNA]</scope>
    <source>
        <strain evidence="15 17">TA2.A1</strain>
    </source>
</reference>
<evidence type="ECO:0000313" key="16">
    <source>
        <dbReference type="Proteomes" id="UP000010716"/>
    </source>
</evidence>
<dbReference type="InterPro" id="IPR002528">
    <property type="entry name" value="MATE_fam"/>
</dbReference>
<feature type="transmembrane region" description="Helical" evidence="13">
    <location>
        <begin position="367"/>
        <end position="391"/>
    </location>
</feature>
<evidence type="ECO:0000256" key="6">
    <source>
        <dbReference type="ARBA" id="ARBA00022449"/>
    </source>
</evidence>
<evidence type="ECO:0000256" key="7">
    <source>
        <dbReference type="ARBA" id="ARBA00022475"/>
    </source>
</evidence>
<dbReference type="KEGG" id="cthu:HUR95_14025"/>
<protein>
    <recommendedName>
        <fullName evidence="4">Probable multidrug resistance protein NorM</fullName>
    </recommendedName>
    <alternativeName>
        <fullName evidence="12">Multidrug-efflux transporter</fullName>
    </alternativeName>
</protein>
<evidence type="ECO:0000256" key="5">
    <source>
        <dbReference type="ARBA" id="ARBA00022448"/>
    </source>
</evidence>
<dbReference type="Pfam" id="PF01554">
    <property type="entry name" value="MatE"/>
    <property type="match status" value="2"/>
</dbReference>
<feature type="transmembrane region" description="Helical" evidence="13">
    <location>
        <begin position="101"/>
        <end position="119"/>
    </location>
</feature>
<keyword evidence="10" id="KW-0406">Ion transport</keyword>
<dbReference type="GO" id="GO:0006811">
    <property type="term" value="P:monoatomic ion transport"/>
    <property type="evidence" value="ECO:0007669"/>
    <property type="project" value="UniProtKB-KW"/>
</dbReference>
<evidence type="ECO:0000256" key="2">
    <source>
        <dbReference type="ARBA" id="ARBA00004651"/>
    </source>
</evidence>
<dbReference type="EMBL" id="AFCE01000106">
    <property type="protein sequence ID" value="EGL83422.1"/>
    <property type="molecule type" value="Genomic_DNA"/>
</dbReference>
<keyword evidence="9 13" id="KW-1133">Transmembrane helix</keyword>
<dbReference type="eggNOG" id="COG0534">
    <property type="taxonomic scope" value="Bacteria"/>
</dbReference>
<name>F5L5F7_CALTT</name>
<reference evidence="14 16" key="1">
    <citation type="journal article" date="2011" name="J. Bacteriol.">
        <title>Draft genome sequence of the thermoalkaliphilic Caldalkalibacillus thermarum strain TA2.A1.</title>
        <authorList>
            <person name="Kalamorz F."/>
            <person name="Keis S."/>
            <person name="McMillan D.G."/>
            <person name="Olsson K."/>
            <person name="Stanton J.A."/>
            <person name="Stockwell P."/>
            <person name="Black M.A."/>
            <person name="Klingeman D.M."/>
            <person name="Land M.L."/>
            <person name="Han C.S."/>
            <person name="Martin S.L."/>
            <person name="Becher S.A."/>
            <person name="Peddie C.J."/>
            <person name="Morgan H.W."/>
            <person name="Matthies D."/>
            <person name="Preiss L."/>
            <person name="Meier T."/>
            <person name="Brown S.D."/>
            <person name="Cook G.M."/>
        </authorList>
    </citation>
    <scope>NUCLEOTIDE SEQUENCE [LARGE SCALE GENOMIC DNA]</scope>
    <source>
        <strain evidence="14 16">TA2.A1</strain>
    </source>
</reference>
<dbReference type="Proteomes" id="UP000825179">
    <property type="component" value="Chromosome"/>
</dbReference>
<evidence type="ECO:0000256" key="9">
    <source>
        <dbReference type="ARBA" id="ARBA00022989"/>
    </source>
</evidence>
<evidence type="ECO:0000256" key="10">
    <source>
        <dbReference type="ARBA" id="ARBA00023065"/>
    </source>
</evidence>
<evidence type="ECO:0000313" key="14">
    <source>
        <dbReference type="EMBL" id="EGL83422.1"/>
    </source>
</evidence>
<feature type="transmembrane region" description="Helical" evidence="13">
    <location>
        <begin position="236"/>
        <end position="260"/>
    </location>
</feature>
<dbReference type="InterPro" id="IPR050222">
    <property type="entry name" value="MATE_MdtK"/>
</dbReference>
<evidence type="ECO:0000256" key="8">
    <source>
        <dbReference type="ARBA" id="ARBA00022692"/>
    </source>
</evidence>
<evidence type="ECO:0000256" key="11">
    <source>
        <dbReference type="ARBA" id="ARBA00023136"/>
    </source>
</evidence>
<keyword evidence="11 13" id="KW-0472">Membrane</keyword>
<feature type="transmembrane region" description="Helical" evidence="13">
    <location>
        <begin position="58"/>
        <end position="81"/>
    </location>
</feature>
<accession>F5L5F7</accession>
<gene>
    <name evidence="14" type="ORF">CathTA2_1020</name>
    <name evidence="15" type="ORF">HUR95_14025</name>
</gene>
<feature type="transmembrane region" description="Helical" evidence="13">
    <location>
        <begin position="139"/>
        <end position="156"/>
    </location>
</feature>
<comment type="subcellular location">
    <subcellularLocation>
        <location evidence="2">Cell membrane</location>
        <topology evidence="2">Multi-pass membrane protein</topology>
    </subcellularLocation>
</comment>
<keyword evidence="7" id="KW-1003">Cell membrane</keyword>
<evidence type="ECO:0000256" key="4">
    <source>
        <dbReference type="ARBA" id="ARBA00020268"/>
    </source>
</evidence>
<keyword evidence="6" id="KW-0050">Antiport</keyword>
<dbReference type="OrthoDB" id="9806302at2"/>
<evidence type="ECO:0000256" key="13">
    <source>
        <dbReference type="SAM" id="Phobius"/>
    </source>
</evidence>
<dbReference type="NCBIfam" id="TIGR00797">
    <property type="entry name" value="matE"/>
    <property type="match status" value="1"/>
</dbReference>
<dbReference type="Proteomes" id="UP000010716">
    <property type="component" value="Unassembled WGS sequence"/>
</dbReference>
<evidence type="ECO:0000256" key="1">
    <source>
        <dbReference type="ARBA" id="ARBA00003408"/>
    </source>
</evidence>
<dbReference type="PANTHER" id="PTHR43298:SF2">
    <property type="entry name" value="FMN_FAD EXPORTER YEEO-RELATED"/>
    <property type="match status" value="1"/>
</dbReference>
<feature type="transmembrane region" description="Helical" evidence="13">
    <location>
        <begin position="434"/>
        <end position="455"/>
    </location>
</feature>
<evidence type="ECO:0000313" key="17">
    <source>
        <dbReference type="Proteomes" id="UP000825179"/>
    </source>
</evidence>
<dbReference type="CDD" id="cd13137">
    <property type="entry name" value="MATE_NorM_like"/>
    <property type="match status" value="1"/>
</dbReference>
<dbReference type="EMBL" id="CP082237">
    <property type="protein sequence ID" value="QZT33357.1"/>
    <property type="molecule type" value="Genomic_DNA"/>
</dbReference>
<evidence type="ECO:0000313" key="15">
    <source>
        <dbReference type="EMBL" id="QZT33357.1"/>
    </source>
</evidence>
<keyword evidence="17" id="KW-1185">Reference proteome</keyword>
<keyword evidence="8 13" id="KW-0812">Transmembrane</keyword>
<dbReference type="RefSeq" id="WP_007503736.1">
    <property type="nucleotide sequence ID" value="NZ_AFCE01000106.1"/>
</dbReference>
<evidence type="ECO:0000256" key="3">
    <source>
        <dbReference type="ARBA" id="ARBA00010199"/>
    </source>
</evidence>
<dbReference type="GO" id="GO:0005886">
    <property type="term" value="C:plasma membrane"/>
    <property type="evidence" value="ECO:0007669"/>
    <property type="project" value="UniProtKB-SubCell"/>
</dbReference>
<proteinExistence type="inferred from homology"/>
<dbReference type="GO" id="GO:0015297">
    <property type="term" value="F:antiporter activity"/>
    <property type="evidence" value="ECO:0007669"/>
    <property type="project" value="UniProtKB-KW"/>
</dbReference>
<evidence type="ECO:0000256" key="12">
    <source>
        <dbReference type="ARBA" id="ARBA00031636"/>
    </source>
</evidence>
<feature type="transmembrane region" description="Helical" evidence="13">
    <location>
        <begin position="176"/>
        <end position="198"/>
    </location>
</feature>
<organism evidence="14 16">
    <name type="scientific">Caldalkalibacillus thermarum (strain TA2.A1)</name>
    <dbReference type="NCBI Taxonomy" id="986075"/>
    <lineage>
        <taxon>Bacteria</taxon>
        <taxon>Bacillati</taxon>
        <taxon>Bacillota</taxon>
        <taxon>Bacilli</taxon>
        <taxon>Bacillales</taxon>
        <taxon>Bacillaceae</taxon>
        <taxon>Caldalkalibacillus</taxon>
    </lineage>
</organism>
<feature type="transmembrane region" description="Helical" evidence="13">
    <location>
        <begin position="403"/>
        <end position="422"/>
    </location>
</feature>
<dbReference type="InterPro" id="IPR048279">
    <property type="entry name" value="MdtK-like"/>
</dbReference>
<feature type="transmembrane region" description="Helical" evidence="13">
    <location>
        <begin position="304"/>
        <end position="322"/>
    </location>
</feature>
<dbReference type="PANTHER" id="PTHR43298">
    <property type="entry name" value="MULTIDRUG RESISTANCE PROTEIN NORM-RELATED"/>
    <property type="match status" value="1"/>
</dbReference>
<feature type="transmembrane region" description="Helical" evidence="13">
    <location>
        <begin position="210"/>
        <end position="230"/>
    </location>
</feature>
<keyword evidence="5" id="KW-0813">Transport</keyword>
<comment type="similarity">
    <text evidence="3">Belongs to the multi antimicrobial extrusion (MATE) (TC 2.A.66.1) family.</text>
</comment>
<dbReference type="GO" id="GO:0042910">
    <property type="term" value="F:xenobiotic transmembrane transporter activity"/>
    <property type="evidence" value="ECO:0007669"/>
    <property type="project" value="InterPro"/>
</dbReference>
<sequence length="492" mass="53119">MGNLNVQRESDPAFIQLKEVEDSPSEGKDQQKLKGNGLDGEEIRMLEKGGSKAIRRKILQLAGPSLMEMVLLNVVQLINMMMVGRLGPEALAAVGLTTQPVFFALAVFMALNVGTTAVIARSIGAGEYQEANRVAEQAFLLNTVLSVLVVSMMFPLSEQILIFMGAAPEVLAEGVLYAQIIFASLGFFSFSMGLAAVLRGAGDTRTPMKVNVISNILVVVLGFLLIYGYFGFPALGVVGAAIATALSRLVATAAFMTILFSGRSDIHLQWKNLFRVAPAIMKRIVHVGLPAAGEQFVLRAGQIIFARIVAYLGTITFAAHQICFTVLGLTFMPGMAFAVAATTLVGQGLGAQKPQLAEQFGWEARKLGVMVSGCVGLCFMLFAPYILMLFTADQAVIQEGTNALRIIGAVQVAQSTQFILAGALRGAGDTKYPLYIMMIGVWGFRVILCLVFVFLLEWGLAGAWLAVAVDQIVRSFLIYRRFRGGKWKTLRI</sequence>
<comment type="function">
    <text evidence="1">Multidrug efflux pump.</text>
</comment>
<dbReference type="AlphaFoldDB" id="F5L5F7"/>